<comment type="caution">
    <text evidence="2">The sequence shown here is derived from an EMBL/GenBank/DDBJ whole genome shotgun (WGS) entry which is preliminary data.</text>
</comment>
<feature type="signal peptide" evidence="1">
    <location>
        <begin position="1"/>
        <end position="27"/>
    </location>
</feature>
<keyword evidence="1" id="KW-0732">Signal</keyword>
<dbReference type="RefSeq" id="WP_161142135.1">
    <property type="nucleotide sequence ID" value="NZ_SPKJ01000096.1"/>
</dbReference>
<evidence type="ECO:0000313" key="3">
    <source>
        <dbReference type="Proteomes" id="UP000773614"/>
    </source>
</evidence>
<organism evidence="2 3">
    <name type="scientific">Propylenella binzhouense</name>
    <dbReference type="NCBI Taxonomy" id="2555902"/>
    <lineage>
        <taxon>Bacteria</taxon>
        <taxon>Pseudomonadati</taxon>
        <taxon>Pseudomonadota</taxon>
        <taxon>Alphaproteobacteria</taxon>
        <taxon>Hyphomicrobiales</taxon>
        <taxon>Propylenellaceae</taxon>
        <taxon>Propylenella</taxon>
    </lineage>
</organism>
<evidence type="ECO:0000256" key="1">
    <source>
        <dbReference type="SAM" id="SignalP"/>
    </source>
</evidence>
<dbReference type="EMBL" id="SPKJ01000096">
    <property type="protein sequence ID" value="MYZ49796.1"/>
    <property type="molecule type" value="Genomic_DNA"/>
</dbReference>
<evidence type="ECO:0000313" key="2">
    <source>
        <dbReference type="EMBL" id="MYZ49796.1"/>
    </source>
</evidence>
<sequence length="120" mass="12365">MRKMTTIAVLASLALAPAGLTPAFAQAEQPPAAAQAQNPAAAIKEVRIIDVSELPAETQTQVNNAVAQRSDADLQQMQSALDATPVVASKMQSEGVTSDQIILASLDPSGTLTLVTRKAG</sequence>
<feature type="chain" id="PRO_5037836355" evidence="1">
    <location>
        <begin position="28"/>
        <end position="120"/>
    </location>
</feature>
<dbReference type="Proteomes" id="UP000773614">
    <property type="component" value="Unassembled WGS sequence"/>
</dbReference>
<reference evidence="2" key="1">
    <citation type="submission" date="2019-03" db="EMBL/GenBank/DDBJ databases">
        <title>Afifella sp. nov., isolated from activated sludge.</title>
        <authorList>
            <person name="Li Q."/>
            <person name="Liu Y."/>
        </authorList>
    </citation>
    <scope>NUCLEOTIDE SEQUENCE</scope>
    <source>
        <strain evidence="2">L72</strain>
    </source>
</reference>
<gene>
    <name evidence="2" type="ORF">E4O86_18985</name>
</gene>
<dbReference type="OrthoDB" id="8117102at2"/>
<name>A0A964T762_9HYPH</name>
<accession>A0A964T762</accession>
<keyword evidence="3" id="KW-1185">Reference proteome</keyword>
<proteinExistence type="predicted"/>
<dbReference type="AlphaFoldDB" id="A0A964T762"/>
<protein>
    <submittedName>
        <fullName evidence="2">Uncharacterized protein</fullName>
    </submittedName>
</protein>